<organism evidence="15 16">
    <name type="scientific">Ensete ventricosum</name>
    <name type="common">Abyssinian banana</name>
    <name type="synonym">Musa ensete</name>
    <dbReference type="NCBI Taxonomy" id="4639"/>
    <lineage>
        <taxon>Eukaryota</taxon>
        <taxon>Viridiplantae</taxon>
        <taxon>Streptophyta</taxon>
        <taxon>Embryophyta</taxon>
        <taxon>Tracheophyta</taxon>
        <taxon>Spermatophyta</taxon>
        <taxon>Magnoliopsida</taxon>
        <taxon>Liliopsida</taxon>
        <taxon>Zingiberales</taxon>
        <taxon>Musaceae</taxon>
        <taxon>Ensete</taxon>
    </lineage>
</organism>
<feature type="compositionally biased region" description="Basic and acidic residues" evidence="14">
    <location>
        <begin position="30"/>
        <end position="48"/>
    </location>
</feature>
<evidence type="ECO:0000256" key="3">
    <source>
        <dbReference type="ARBA" id="ARBA00007737"/>
    </source>
</evidence>
<evidence type="ECO:0000256" key="1">
    <source>
        <dbReference type="ARBA" id="ARBA00004606"/>
    </source>
</evidence>
<dbReference type="InterPro" id="IPR019378">
    <property type="entry name" value="GDP-Fuc_O-FucTrfase"/>
</dbReference>
<evidence type="ECO:0000256" key="14">
    <source>
        <dbReference type="SAM" id="MobiDB-lite"/>
    </source>
</evidence>
<dbReference type="PANTHER" id="PTHR31741">
    <property type="entry name" value="OS02G0726500 PROTEIN-RELATED"/>
    <property type="match status" value="1"/>
</dbReference>
<keyword evidence="9" id="KW-0472">Membrane</keyword>
<dbReference type="Pfam" id="PF10250">
    <property type="entry name" value="O-FucT"/>
    <property type="match status" value="1"/>
</dbReference>
<dbReference type="GO" id="GO:0005737">
    <property type="term" value="C:cytoplasm"/>
    <property type="evidence" value="ECO:0007669"/>
    <property type="project" value="TreeGrafter"/>
</dbReference>
<protein>
    <recommendedName>
        <fullName evidence="13">O-fucosyltransferase family protein</fullName>
    </recommendedName>
</protein>
<evidence type="ECO:0000256" key="10">
    <source>
        <dbReference type="ARBA" id="ARBA00023180"/>
    </source>
</evidence>
<name>A0A426YDD0_ENSVE</name>
<accession>A0A426YDD0</accession>
<comment type="caution">
    <text evidence="15">The sequence shown here is derived from an EMBL/GenBank/DDBJ whole genome shotgun (WGS) entry which is preliminary data.</text>
</comment>
<feature type="compositionally biased region" description="Low complexity" evidence="14">
    <location>
        <begin position="9"/>
        <end position="20"/>
    </location>
</feature>
<keyword evidence="10" id="KW-0325">Glycoprotein</keyword>
<evidence type="ECO:0000256" key="11">
    <source>
        <dbReference type="ARBA" id="ARBA00023253"/>
    </source>
</evidence>
<evidence type="ECO:0000256" key="5">
    <source>
        <dbReference type="ARBA" id="ARBA00022679"/>
    </source>
</evidence>
<evidence type="ECO:0000256" key="12">
    <source>
        <dbReference type="ARBA" id="ARBA00023277"/>
    </source>
</evidence>
<keyword evidence="6" id="KW-0812">Transmembrane</keyword>
<comment type="similarity">
    <text evidence="3">Belongs to the glycosyltransferase GT106 family.</text>
</comment>
<dbReference type="InterPro" id="IPR024709">
    <property type="entry name" value="FucosylTrfase_pln"/>
</dbReference>
<keyword evidence="7" id="KW-0735">Signal-anchor</keyword>
<dbReference type="GO" id="GO:0016020">
    <property type="term" value="C:membrane"/>
    <property type="evidence" value="ECO:0007669"/>
    <property type="project" value="UniProtKB-SubCell"/>
</dbReference>
<evidence type="ECO:0000256" key="2">
    <source>
        <dbReference type="ARBA" id="ARBA00004881"/>
    </source>
</evidence>
<evidence type="ECO:0000256" key="8">
    <source>
        <dbReference type="ARBA" id="ARBA00022989"/>
    </source>
</evidence>
<feature type="region of interest" description="Disordered" evidence="14">
    <location>
        <begin position="1"/>
        <end position="48"/>
    </location>
</feature>
<keyword evidence="4" id="KW-0328">Glycosyltransferase</keyword>
<keyword evidence="8" id="KW-1133">Transmembrane helix</keyword>
<feature type="compositionally biased region" description="Basic and acidic residues" evidence="14">
    <location>
        <begin position="492"/>
        <end position="513"/>
    </location>
</feature>
<dbReference type="EMBL" id="AMZH03013132">
    <property type="protein sequence ID" value="RRT49762.1"/>
    <property type="molecule type" value="Genomic_DNA"/>
</dbReference>
<proteinExistence type="inferred from homology"/>
<evidence type="ECO:0000256" key="9">
    <source>
        <dbReference type="ARBA" id="ARBA00023136"/>
    </source>
</evidence>
<keyword evidence="11" id="KW-0294">Fucose metabolism</keyword>
<sequence length="598" mass="67542">MIAGGSVPSSAAASASTTTSPILSGPTRRRQPEFSDPERALQDDEGRDHAGTLGGWEGLFSRRLLLLLLLFRHGRGGWRPGSRNAWMRLLALALFSMLAATVLLGTPRIGGSHENTDVVLQIGSVMRDESSSWTLENATSSLRRRPHLPVFPIRLRHLHVFKDIFDVKHFVEALKDDIPVVGSLPRRYAKTKPLRRAPISWSKVGYLHPDCSDSSPPFSLPKRFLFLVSQASYFKSFANVLSRRRVIEFTYTDSRLANNGLPPSIQRLRCRANYRALRYTREIEELGKTLLRRLRNGSDHYIALHLRYEKDMLSFTGCSHNLSSHEAEELRAMRYEVKHWKEKEIDSKEKRRQGGCPMTPREAAIFLKAMGYPATTSIYIVAGEIYGANSMEALRAEYPNIYTHHSLMSAEELEGLEGHHNRLAALDYIVALRSDVFVYTYDGNMAKAVQGHRRFEGFRKTINPDRYARGAGLLLLPQAREADGSAGRGRHKLEDAGGAGEERSQEQARRAVGEEDPTDPETGRVLLCESSSRMLVHEAILQEHLMKPRGFCTEKRKVAVLGTSPSLAVNTDESFFRRPPPLREEERRGKHYTRRAFV</sequence>
<dbReference type="GO" id="GO:0016757">
    <property type="term" value="F:glycosyltransferase activity"/>
    <property type="evidence" value="ECO:0007669"/>
    <property type="project" value="UniProtKB-KW"/>
</dbReference>
<evidence type="ECO:0000256" key="7">
    <source>
        <dbReference type="ARBA" id="ARBA00022968"/>
    </source>
</evidence>
<reference evidence="15 16" key="1">
    <citation type="journal article" date="2014" name="Agronomy (Basel)">
        <title>A Draft Genome Sequence for Ensete ventricosum, the Drought-Tolerant Tree Against Hunger.</title>
        <authorList>
            <person name="Harrison J."/>
            <person name="Moore K.A."/>
            <person name="Paszkiewicz K."/>
            <person name="Jones T."/>
            <person name="Grant M."/>
            <person name="Ambacheew D."/>
            <person name="Muzemil S."/>
            <person name="Studholme D.J."/>
        </authorList>
    </citation>
    <scope>NUCLEOTIDE SEQUENCE [LARGE SCALE GENOMIC DNA]</scope>
</reference>
<dbReference type="GO" id="GO:0006004">
    <property type="term" value="P:fucose metabolic process"/>
    <property type="evidence" value="ECO:0007669"/>
    <property type="project" value="UniProtKB-KW"/>
</dbReference>
<dbReference type="CDD" id="cd11299">
    <property type="entry name" value="O-FucT_plant"/>
    <property type="match status" value="1"/>
</dbReference>
<evidence type="ECO:0000256" key="6">
    <source>
        <dbReference type="ARBA" id="ARBA00022692"/>
    </source>
</evidence>
<evidence type="ECO:0000256" key="4">
    <source>
        <dbReference type="ARBA" id="ARBA00022676"/>
    </source>
</evidence>
<evidence type="ECO:0000313" key="15">
    <source>
        <dbReference type="EMBL" id="RRT49762.1"/>
    </source>
</evidence>
<keyword evidence="12" id="KW-0119">Carbohydrate metabolism</keyword>
<evidence type="ECO:0000313" key="16">
    <source>
        <dbReference type="Proteomes" id="UP000287651"/>
    </source>
</evidence>
<dbReference type="PANTHER" id="PTHR31741:SF4">
    <property type="entry name" value="O-FUCOSYLTRANSFERASE 28"/>
    <property type="match status" value="1"/>
</dbReference>
<feature type="region of interest" description="Disordered" evidence="14">
    <location>
        <begin position="480"/>
        <end position="523"/>
    </location>
</feature>
<dbReference type="Proteomes" id="UP000287651">
    <property type="component" value="Unassembled WGS sequence"/>
</dbReference>
<evidence type="ECO:0000256" key="13">
    <source>
        <dbReference type="ARBA" id="ARBA00030350"/>
    </source>
</evidence>
<comment type="subcellular location">
    <subcellularLocation>
        <location evidence="1">Membrane</location>
        <topology evidence="1">Single-pass type II membrane protein</topology>
    </subcellularLocation>
</comment>
<comment type="pathway">
    <text evidence="2">Glycan metabolism.</text>
</comment>
<gene>
    <name evidence="15" type="ORF">B296_00036404</name>
</gene>
<keyword evidence="5" id="KW-0808">Transferase</keyword>
<dbReference type="AlphaFoldDB" id="A0A426YDD0"/>